<dbReference type="Gene3D" id="3.40.390.10">
    <property type="entry name" value="Collagenase (Catalytic Domain)"/>
    <property type="match status" value="1"/>
</dbReference>
<dbReference type="GO" id="GO:0006508">
    <property type="term" value="P:proteolysis"/>
    <property type="evidence" value="ECO:0007669"/>
    <property type="project" value="UniProtKB-KW"/>
</dbReference>
<dbReference type="PANTHER" id="PTHR10127">
    <property type="entry name" value="DISCOIDIN, CUB, EGF, LAMININ , AND ZINC METALLOPROTEASE DOMAIN CONTAINING"/>
    <property type="match status" value="1"/>
</dbReference>
<dbReference type="EC" id="3.4.24.-" evidence="2"/>
<keyword evidence="1 2" id="KW-0482">Metalloprotease</keyword>
<dbReference type="Pfam" id="PF01400">
    <property type="entry name" value="Astacin"/>
    <property type="match status" value="1"/>
</dbReference>
<dbReference type="GO" id="GO:0004222">
    <property type="term" value="F:metalloendopeptidase activity"/>
    <property type="evidence" value="ECO:0007669"/>
    <property type="project" value="UniProtKB-UniRule"/>
</dbReference>
<evidence type="ECO:0000313" key="4">
    <source>
        <dbReference type="EMBL" id="JAS68682.1"/>
    </source>
</evidence>
<gene>
    <name evidence="4" type="ORF">g.8024</name>
</gene>
<keyword evidence="1 2" id="KW-0479">Metal-binding</keyword>
<accession>A0A1B6H1X1</accession>
<feature type="binding site" evidence="1">
    <location>
        <position position="153"/>
    </location>
    <ligand>
        <name>Zn(2+)</name>
        <dbReference type="ChEBI" id="CHEBI:29105"/>
        <note>catalytic</note>
    </ligand>
</feature>
<dbReference type="InterPro" id="IPR024079">
    <property type="entry name" value="MetalloPept_cat_dom_sf"/>
</dbReference>
<dbReference type="AlphaFoldDB" id="A0A1B6H1X1"/>
<keyword evidence="1 2" id="KW-0862">Zinc</keyword>
<dbReference type="InterPro" id="IPR006026">
    <property type="entry name" value="Peptidase_Metallo"/>
</dbReference>
<dbReference type="GO" id="GO:0008270">
    <property type="term" value="F:zinc ion binding"/>
    <property type="evidence" value="ECO:0007669"/>
    <property type="project" value="UniProtKB-UniRule"/>
</dbReference>
<name>A0A1B6H1X1_9HEMI</name>
<dbReference type="SMART" id="SM00235">
    <property type="entry name" value="ZnMc"/>
    <property type="match status" value="1"/>
</dbReference>
<protein>
    <recommendedName>
        <fullName evidence="2">Metalloendopeptidase</fullName>
        <ecNumber evidence="2">3.4.24.-</ecNumber>
    </recommendedName>
</protein>
<sequence length="288" mass="33402">VLLICAFRSDIYTPVSGANDPNLFGWDDDFFYAWFKNSSWAYGVIYYDLDPHLTPEMVHAINYVINYINKQDTCILWLQRNPFSFDDNVVSWISFVHYKDSPNATVCSSLLNRINGQQFIKIGTYCALERLNVSLELENTILHEMGHAMGLLHEHQRPDRDCYIYISPSLLSAHRKSLRKIPGKRFPSGFPYDMDSIMHYTSSRVFHAHSDSKRSLGRDDATLSVLDIHKLNHLYCGRRNYCQEQNTCDGFYNFSLRQPLCFRQGPAYASDPRTLQSLTEDVSSYEEM</sequence>
<dbReference type="InterPro" id="IPR001506">
    <property type="entry name" value="Peptidase_M12A"/>
</dbReference>
<evidence type="ECO:0000259" key="3">
    <source>
        <dbReference type="PROSITE" id="PS51864"/>
    </source>
</evidence>
<feature type="binding site" evidence="1">
    <location>
        <position position="147"/>
    </location>
    <ligand>
        <name>Zn(2+)</name>
        <dbReference type="ChEBI" id="CHEBI:29105"/>
        <note>catalytic</note>
    </ligand>
</feature>
<dbReference type="PRINTS" id="PR00480">
    <property type="entry name" value="ASTACIN"/>
</dbReference>
<proteinExistence type="predicted"/>
<dbReference type="SUPFAM" id="SSF55486">
    <property type="entry name" value="Metalloproteases ('zincins'), catalytic domain"/>
    <property type="match status" value="1"/>
</dbReference>
<reference evidence="4" key="1">
    <citation type="submission" date="2015-11" db="EMBL/GenBank/DDBJ databases">
        <title>De novo transcriptome assembly of four potential Pierce s Disease insect vectors from Arizona vineyards.</title>
        <authorList>
            <person name="Tassone E.E."/>
        </authorList>
    </citation>
    <scope>NUCLEOTIDE SEQUENCE</scope>
</reference>
<dbReference type="EMBL" id="GECZ01001087">
    <property type="protein sequence ID" value="JAS68682.1"/>
    <property type="molecule type" value="Transcribed_RNA"/>
</dbReference>
<feature type="binding site" evidence="1">
    <location>
        <position position="143"/>
    </location>
    <ligand>
        <name>Zn(2+)</name>
        <dbReference type="ChEBI" id="CHEBI:29105"/>
        <note>catalytic</note>
    </ligand>
</feature>
<feature type="active site" evidence="1">
    <location>
        <position position="144"/>
    </location>
</feature>
<evidence type="ECO:0000256" key="1">
    <source>
        <dbReference type="PROSITE-ProRule" id="PRU01211"/>
    </source>
</evidence>
<feature type="non-terminal residue" evidence="4">
    <location>
        <position position="1"/>
    </location>
</feature>
<dbReference type="PROSITE" id="PS51864">
    <property type="entry name" value="ASTACIN"/>
    <property type="match status" value="1"/>
</dbReference>
<comment type="cofactor">
    <cofactor evidence="1 2">
        <name>Zn(2+)</name>
        <dbReference type="ChEBI" id="CHEBI:29105"/>
    </cofactor>
    <text evidence="1 2">Binds 1 zinc ion per subunit.</text>
</comment>
<organism evidence="4">
    <name type="scientific">Cuerna arida</name>
    <dbReference type="NCBI Taxonomy" id="1464854"/>
    <lineage>
        <taxon>Eukaryota</taxon>
        <taxon>Metazoa</taxon>
        <taxon>Ecdysozoa</taxon>
        <taxon>Arthropoda</taxon>
        <taxon>Hexapoda</taxon>
        <taxon>Insecta</taxon>
        <taxon>Pterygota</taxon>
        <taxon>Neoptera</taxon>
        <taxon>Paraneoptera</taxon>
        <taxon>Hemiptera</taxon>
        <taxon>Auchenorrhyncha</taxon>
        <taxon>Membracoidea</taxon>
        <taxon>Cicadellidae</taxon>
        <taxon>Cicadellinae</taxon>
        <taxon>Proconiini</taxon>
        <taxon>Cuerna</taxon>
    </lineage>
</organism>
<feature type="domain" description="Peptidase M12A" evidence="3">
    <location>
        <begin position="30"/>
        <end position="237"/>
    </location>
</feature>
<keyword evidence="1 2" id="KW-0378">Hydrolase</keyword>
<comment type="caution">
    <text evidence="1">Lacks conserved residue(s) required for the propagation of feature annotation.</text>
</comment>
<evidence type="ECO:0000256" key="2">
    <source>
        <dbReference type="RuleBase" id="RU361183"/>
    </source>
</evidence>
<keyword evidence="1 2" id="KW-0645">Protease</keyword>
<dbReference type="PANTHER" id="PTHR10127:SF850">
    <property type="entry name" value="METALLOENDOPEPTIDASE"/>
    <property type="match status" value="1"/>
</dbReference>